<feature type="active site" description="Proton acceptor" evidence="9">
    <location>
        <position position="297"/>
    </location>
</feature>
<dbReference type="FunFam" id="3.40.1190.20:FF:000006">
    <property type="entry name" value="Adenosine kinase 2"/>
    <property type="match status" value="1"/>
</dbReference>
<keyword evidence="4 10" id="KW-0808">Transferase</keyword>
<evidence type="ECO:0000256" key="4">
    <source>
        <dbReference type="ARBA" id="ARBA00022679"/>
    </source>
</evidence>
<dbReference type="InterPro" id="IPR002173">
    <property type="entry name" value="Carboh/pur_kinase_PfkB_CS"/>
</dbReference>
<evidence type="ECO:0000256" key="3">
    <source>
        <dbReference type="ARBA" id="ARBA00012119"/>
    </source>
</evidence>
<evidence type="ECO:0000256" key="8">
    <source>
        <dbReference type="ARBA" id="ARBA00022840"/>
    </source>
</evidence>
<dbReference type="PANTHER" id="PTHR45769">
    <property type="entry name" value="ADENOSINE KINASE"/>
    <property type="match status" value="1"/>
</dbReference>
<sequence length="342" mass="37383">MRSVSSCSITLMPGENSGSRCYVTISGSHSRKQVCLCSGGLQSATKQKEAAITATRIHKSSLGKIEHSEQQWMIQKPHKVATFFGCIGTDQFGQILKQKAEEAHVDAHYYEQSEEPTGTCAACITGDNRSLVANLAAANCYKKEKHLDLDGNWELVKKAKVYYIAGFFLTVSPDSILKVAKHASEHNKIFGLNLSAPFISQFFKEPLMKVMPYVDILFGNETEAATFAGVLGFGTDDIGEIAKKAQNLPKENSKRQRIVVFTQGKDDTVATVGDKAVMFPVLDIDQNDIVDTNGAGDAFVGGFLSALVQELSLEECIRAGHYAANVIIRRVGCTFPEKPNYQ</sequence>
<comment type="cofactor">
    <cofactor evidence="10">
        <name>Mg(2+)</name>
        <dbReference type="ChEBI" id="CHEBI:18420"/>
    </cofactor>
    <text evidence="10">Binds 3 Mg(2+) ions per subunit.</text>
</comment>
<dbReference type="CDD" id="cd01168">
    <property type="entry name" value="adenosine_kinase"/>
    <property type="match status" value="1"/>
</dbReference>
<dbReference type="GO" id="GO:0006166">
    <property type="term" value="P:purine ribonucleoside salvage"/>
    <property type="evidence" value="ECO:0007669"/>
    <property type="project" value="UniProtKB-KW"/>
</dbReference>
<dbReference type="InterPro" id="IPR001805">
    <property type="entry name" value="Adenokinase"/>
</dbReference>
<keyword evidence="8 10" id="KW-0067">ATP-binding</keyword>
<dbReference type="InterPro" id="IPR011611">
    <property type="entry name" value="PfkB_dom"/>
</dbReference>
<dbReference type="GO" id="GO:0005634">
    <property type="term" value="C:nucleus"/>
    <property type="evidence" value="ECO:0007669"/>
    <property type="project" value="UniProtKB-SubCell"/>
</dbReference>
<gene>
    <name evidence="12" type="ORF">WMY93_010463</name>
</gene>
<comment type="subunit">
    <text evidence="10">Monomer.</text>
</comment>
<dbReference type="Pfam" id="PF00294">
    <property type="entry name" value="PfkB"/>
    <property type="match status" value="1"/>
</dbReference>
<evidence type="ECO:0000313" key="12">
    <source>
        <dbReference type="EMBL" id="KAK7919179.1"/>
    </source>
</evidence>
<comment type="pathway">
    <text evidence="1 10">Purine metabolism; AMP biosynthesis via salvage pathway; AMP from adenosine: step 1/1.</text>
</comment>
<evidence type="ECO:0000313" key="13">
    <source>
        <dbReference type="Proteomes" id="UP001460270"/>
    </source>
</evidence>
<dbReference type="PANTHER" id="PTHR45769:SF6">
    <property type="entry name" value="ADENOSINE KINASE"/>
    <property type="match status" value="1"/>
</dbReference>
<evidence type="ECO:0000259" key="11">
    <source>
        <dbReference type="Pfam" id="PF00294"/>
    </source>
</evidence>
<dbReference type="AlphaFoldDB" id="A0AAW0PHV8"/>
<protein>
    <recommendedName>
        <fullName evidence="3 10">Adenosine kinase</fullName>
        <shortName evidence="10">AK</shortName>
        <ecNumber evidence="3 10">2.7.1.20</ecNumber>
    </recommendedName>
    <alternativeName>
        <fullName evidence="10">Adenosine 5'-phosphotransferase</fullName>
    </alternativeName>
</protein>
<accession>A0AAW0PHV8</accession>
<comment type="similarity">
    <text evidence="2 10">Belongs to the carbohydrate kinase PfkB family.</text>
</comment>
<evidence type="ECO:0000256" key="6">
    <source>
        <dbReference type="ARBA" id="ARBA00022741"/>
    </source>
</evidence>
<keyword evidence="5 10" id="KW-0660">Purine salvage</keyword>
<feature type="domain" description="Carbohydrate kinase PfkB" evidence="11">
    <location>
        <begin position="80"/>
        <end position="336"/>
    </location>
</feature>
<comment type="caution">
    <text evidence="12">The sequence shown here is derived from an EMBL/GenBank/DDBJ whole genome shotgun (WGS) entry which is preliminary data.</text>
</comment>
<dbReference type="GO" id="GO:0044209">
    <property type="term" value="P:AMP salvage"/>
    <property type="evidence" value="ECO:0007669"/>
    <property type="project" value="UniProtKB-UniRule"/>
</dbReference>
<evidence type="ECO:0000256" key="5">
    <source>
        <dbReference type="ARBA" id="ARBA00022726"/>
    </source>
</evidence>
<dbReference type="PRINTS" id="PR00989">
    <property type="entry name" value="ADENOKINASE"/>
</dbReference>
<dbReference type="SUPFAM" id="SSF53613">
    <property type="entry name" value="Ribokinase-like"/>
    <property type="match status" value="1"/>
</dbReference>
<reference evidence="13" key="1">
    <citation type="submission" date="2024-04" db="EMBL/GenBank/DDBJ databases">
        <title>Salinicola lusitanus LLJ914,a marine bacterium isolated from the Okinawa Trough.</title>
        <authorList>
            <person name="Li J."/>
        </authorList>
    </citation>
    <scope>NUCLEOTIDE SEQUENCE [LARGE SCALE GENOMIC DNA]</scope>
</reference>
<dbReference type="PROSITE" id="PS00584">
    <property type="entry name" value="PFKB_KINASES_2"/>
    <property type="match status" value="1"/>
</dbReference>
<keyword evidence="7 10" id="KW-0418">Kinase</keyword>
<keyword evidence="6 10" id="KW-0547">Nucleotide-binding</keyword>
<keyword evidence="10" id="KW-0460">Magnesium</keyword>
<comment type="function">
    <text evidence="10">ATP dependent phosphorylation of adenosine and other related nucleoside analogs to monophosphate derivatives.</text>
</comment>
<evidence type="ECO:0000256" key="7">
    <source>
        <dbReference type="ARBA" id="ARBA00022777"/>
    </source>
</evidence>
<comment type="catalytic activity">
    <reaction evidence="10">
        <text>adenosine + ATP = AMP + ADP + H(+)</text>
        <dbReference type="Rhea" id="RHEA:20824"/>
        <dbReference type="ChEBI" id="CHEBI:15378"/>
        <dbReference type="ChEBI" id="CHEBI:16335"/>
        <dbReference type="ChEBI" id="CHEBI:30616"/>
        <dbReference type="ChEBI" id="CHEBI:456215"/>
        <dbReference type="ChEBI" id="CHEBI:456216"/>
        <dbReference type="EC" id="2.7.1.20"/>
    </reaction>
</comment>
<evidence type="ECO:0000256" key="1">
    <source>
        <dbReference type="ARBA" id="ARBA00004801"/>
    </source>
</evidence>
<proteinExistence type="inferred from homology"/>
<evidence type="ECO:0000256" key="9">
    <source>
        <dbReference type="PIRSR" id="PIRSR601805-1"/>
    </source>
</evidence>
<keyword evidence="10" id="KW-0539">Nucleus</keyword>
<comment type="subcellular location">
    <subcellularLocation>
        <location evidence="10">Nucleus</location>
    </subcellularLocation>
</comment>
<evidence type="ECO:0000256" key="2">
    <source>
        <dbReference type="ARBA" id="ARBA00010688"/>
    </source>
</evidence>
<dbReference type="GO" id="GO:0005524">
    <property type="term" value="F:ATP binding"/>
    <property type="evidence" value="ECO:0007669"/>
    <property type="project" value="UniProtKB-UniRule"/>
</dbReference>
<dbReference type="InterPro" id="IPR029056">
    <property type="entry name" value="Ribokinase-like"/>
</dbReference>
<dbReference type="GO" id="GO:0005829">
    <property type="term" value="C:cytosol"/>
    <property type="evidence" value="ECO:0007669"/>
    <property type="project" value="TreeGrafter"/>
</dbReference>
<dbReference type="GO" id="GO:0006144">
    <property type="term" value="P:purine nucleobase metabolic process"/>
    <property type="evidence" value="ECO:0007669"/>
    <property type="project" value="TreeGrafter"/>
</dbReference>
<dbReference type="EMBL" id="JBBPFD010000007">
    <property type="protein sequence ID" value="KAK7919179.1"/>
    <property type="molecule type" value="Genomic_DNA"/>
</dbReference>
<dbReference type="Gene3D" id="3.40.1190.20">
    <property type="match status" value="1"/>
</dbReference>
<dbReference type="Proteomes" id="UP001460270">
    <property type="component" value="Unassembled WGS sequence"/>
</dbReference>
<dbReference type="GO" id="GO:0004001">
    <property type="term" value="F:adenosine kinase activity"/>
    <property type="evidence" value="ECO:0007669"/>
    <property type="project" value="UniProtKB-UniRule"/>
</dbReference>
<dbReference type="EC" id="2.7.1.20" evidence="3 10"/>
<name>A0AAW0PHV8_9GOBI</name>
<evidence type="ECO:0000256" key="10">
    <source>
        <dbReference type="RuleBase" id="RU368116"/>
    </source>
</evidence>
<organism evidence="12 13">
    <name type="scientific">Mugilogobius chulae</name>
    <name type="common">yellowstripe goby</name>
    <dbReference type="NCBI Taxonomy" id="88201"/>
    <lineage>
        <taxon>Eukaryota</taxon>
        <taxon>Metazoa</taxon>
        <taxon>Chordata</taxon>
        <taxon>Craniata</taxon>
        <taxon>Vertebrata</taxon>
        <taxon>Euteleostomi</taxon>
        <taxon>Actinopterygii</taxon>
        <taxon>Neopterygii</taxon>
        <taxon>Teleostei</taxon>
        <taxon>Neoteleostei</taxon>
        <taxon>Acanthomorphata</taxon>
        <taxon>Gobiaria</taxon>
        <taxon>Gobiiformes</taxon>
        <taxon>Gobioidei</taxon>
        <taxon>Gobiidae</taxon>
        <taxon>Gobionellinae</taxon>
        <taxon>Mugilogobius</taxon>
    </lineage>
</organism>
<keyword evidence="13" id="KW-1185">Reference proteome</keyword>